<protein>
    <submittedName>
        <fullName evidence="1">Uncharacterized protein</fullName>
    </submittedName>
</protein>
<dbReference type="AlphaFoldDB" id="A0A371ESW0"/>
<dbReference type="EMBL" id="QJKJ01012286">
    <property type="protein sequence ID" value="RDX69046.1"/>
    <property type="molecule type" value="Genomic_DNA"/>
</dbReference>
<organism evidence="1 2">
    <name type="scientific">Mucuna pruriens</name>
    <name type="common">Velvet bean</name>
    <name type="synonym">Dolichos pruriens</name>
    <dbReference type="NCBI Taxonomy" id="157652"/>
    <lineage>
        <taxon>Eukaryota</taxon>
        <taxon>Viridiplantae</taxon>
        <taxon>Streptophyta</taxon>
        <taxon>Embryophyta</taxon>
        <taxon>Tracheophyta</taxon>
        <taxon>Spermatophyta</taxon>
        <taxon>Magnoliopsida</taxon>
        <taxon>eudicotyledons</taxon>
        <taxon>Gunneridae</taxon>
        <taxon>Pentapetalae</taxon>
        <taxon>rosids</taxon>
        <taxon>fabids</taxon>
        <taxon>Fabales</taxon>
        <taxon>Fabaceae</taxon>
        <taxon>Papilionoideae</taxon>
        <taxon>50 kb inversion clade</taxon>
        <taxon>NPAAA clade</taxon>
        <taxon>indigoferoid/millettioid clade</taxon>
        <taxon>Phaseoleae</taxon>
        <taxon>Mucuna</taxon>
    </lineage>
</organism>
<feature type="non-terminal residue" evidence="1">
    <location>
        <position position="67"/>
    </location>
</feature>
<evidence type="ECO:0000313" key="1">
    <source>
        <dbReference type="EMBL" id="RDX69046.1"/>
    </source>
</evidence>
<reference evidence="1" key="1">
    <citation type="submission" date="2018-05" db="EMBL/GenBank/DDBJ databases">
        <title>Draft genome of Mucuna pruriens seed.</title>
        <authorList>
            <person name="Nnadi N.E."/>
            <person name="Vos R."/>
            <person name="Hasami M.H."/>
            <person name="Devisetty U.K."/>
            <person name="Aguiy J.C."/>
        </authorList>
    </citation>
    <scope>NUCLEOTIDE SEQUENCE [LARGE SCALE GENOMIC DNA]</scope>
    <source>
        <strain evidence="1">JCA_2017</strain>
    </source>
</reference>
<proteinExistence type="predicted"/>
<accession>A0A371ESW0</accession>
<feature type="non-terminal residue" evidence="1">
    <location>
        <position position="1"/>
    </location>
</feature>
<comment type="caution">
    <text evidence="1">The sequence shown here is derived from an EMBL/GenBank/DDBJ whole genome shotgun (WGS) entry which is preliminary data.</text>
</comment>
<dbReference type="OrthoDB" id="1739705at2759"/>
<keyword evidence="2" id="KW-1185">Reference proteome</keyword>
<dbReference type="Proteomes" id="UP000257109">
    <property type="component" value="Unassembled WGS sequence"/>
</dbReference>
<name>A0A371ESW0_MUCPR</name>
<sequence>MDQLMGSLQAYEEKEKTRGAFGAKCQTDVQEKANLVGDKEEGEEPTLFLILNKENDDKSLWYLDNGA</sequence>
<gene>
    <name evidence="1" type="ORF">CR513_51892</name>
</gene>
<evidence type="ECO:0000313" key="2">
    <source>
        <dbReference type="Proteomes" id="UP000257109"/>
    </source>
</evidence>